<dbReference type="EMBL" id="JAACNO010002750">
    <property type="protein sequence ID" value="KAF4131050.1"/>
    <property type="molecule type" value="Genomic_DNA"/>
</dbReference>
<reference evidence="1" key="1">
    <citation type="submission" date="2020-04" db="EMBL/GenBank/DDBJ databases">
        <title>Hybrid Assembly of Korean Phytophthora infestans isolates.</title>
        <authorList>
            <person name="Prokchorchik M."/>
            <person name="Lee Y."/>
            <person name="Seo J."/>
            <person name="Cho J.-H."/>
            <person name="Park Y.-E."/>
            <person name="Jang D.-C."/>
            <person name="Im J.-S."/>
            <person name="Choi J.-G."/>
            <person name="Park H.-J."/>
            <person name="Lee G.-B."/>
            <person name="Lee Y.-G."/>
            <person name="Hong S.-Y."/>
            <person name="Cho K."/>
            <person name="Sohn K.H."/>
        </authorList>
    </citation>
    <scope>NUCLEOTIDE SEQUENCE</scope>
    <source>
        <strain evidence="1">KR_1_A1</strain>
        <strain evidence="2">KR_2_A2</strain>
    </source>
</reference>
<organism evidence="1 3">
    <name type="scientific">Phytophthora infestans</name>
    <name type="common">Potato late blight agent</name>
    <name type="synonym">Botrytis infestans</name>
    <dbReference type="NCBI Taxonomy" id="4787"/>
    <lineage>
        <taxon>Eukaryota</taxon>
        <taxon>Sar</taxon>
        <taxon>Stramenopiles</taxon>
        <taxon>Oomycota</taxon>
        <taxon>Peronosporomycetes</taxon>
        <taxon>Peronosporales</taxon>
        <taxon>Peronosporaceae</taxon>
        <taxon>Phytophthora</taxon>
    </lineage>
</organism>
<dbReference type="EMBL" id="WSZM01000574">
    <property type="protein sequence ID" value="KAF4031497.1"/>
    <property type="molecule type" value="Genomic_DNA"/>
</dbReference>
<evidence type="ECO:0000313" key="1">
    <source>
        <dbReference type="EMBL" id="KAF4031497.1"/>
    </source>
</evidence>
<dbReference type="Proteomes" id="UP000704712">
    <property type="component" value="Unassembled WGS sequence"/>
</dbReference>
<name>A0A833RRL0_PHYIN</name>
<evidence type="ECO:0000313" key="2">
    <source>
        <dbReference type="EMBL" id="KAF4131050.1"/>
    </source>
</evidence>
<gene>
    <name evidence="1" type="ORF">GN244_ATG16665</name>
    <name evidence="2" type="ORF">GN958_ATG19757</name>
</gene>
<protein>
    <submittedName>
        <fullName evidence="1">Uncharacterized protein</fullName>
    </submittedName>
</protein>
<evidence type="ECO:0000313" key="3">
    <source>
        <dbReference type="Proteomes" id="UP000602510"/>
    </source>
</evidence>
<keyword evidence="3" id="KW-1185">Reference proteome</keyword>
<proteinExistence type="predicted"/>
<comment type="caution">
    <text evidence="1">The sequence shown here is derived from an EMBL/GenBank/DDBJ whole genome shotgun (WGS) entry which is preliminary data.</text>
</comment>
<dbReference type="Proteomes" id="UP000602510">
    <property type="component" value="Unassembled WGS sequence"/>
</dbReference>
<dbReference type="AlphaFoldDB" id="A0A833RRL0"/>
<accession>A0A833RRL0</accession>
<sequence length="65" mass="7335">MGMVSSVMEPVKVVTRRVLLVVVFTGRVYMVMMPDNLGRWMVGNIFFMVTRLVSAMEFVTAPPPL</sequence>